<sequence length="549" mass="63358">MSIRSVGITSMNRNDETKLTKGSQLNTNSLALNPQQLQNYDRSSPSFDAGTNSINKNNNRQSQSKELLDSLSDKSDSDDLSPSEEEGKDFRQIGGQYLPELRASARQRKQFQKLFLKEISDMPELIDHYVCAYQGDILLQGKMYMTDKYLCFHSRIIAYVTKHVYRWDQIENVTKERVAFIFPTAIGIQIKETGKKVIYASFLMRDAAYDTILQLWNTYLENESTREDTEDENGTKNSTLKAQPCTCYNVNGNKRENALTSSYNERVDGNSLTNKDDRLVDDVIQRCIDQEEKTKQAEQDKLFKKNNQQERQPSVTSKSSDEKQQQKKRRKLKDVSINLKMHTDAAADTDRLIIKAPAEHLCGRHPDVKQQNYKQKSISHKTDSKKHPQHPDRIRKLHRTRSASTHRQLLDKNVSNQRIKNHSQNRSVTPEPMTNIENDNTTTTDNDSVLLFPPSLNSSTVITQENSLTERILKKFLLMINRLKSYSFRTSLAFLIFIILLFFHSLYLIRLAYRIENRLHALRHIWPTPSSSTVKPNIPSAAQMGYKDI</sequence>
<dbReference type="InterPro" id="IPR051482">
    <property type="entry name" value="Cholesterol_transport"/>
</dbReference>
<gene>
    <name evidence="5" type="ORF">GPM918_LOCUS38565</name>
    <name evidence="4" type="ORF">OVA965_LOCUS2216</name>
    <name evidence="7" type="ORF">SRO942_LOCUS39398</name>
    <name evidence="6" type="ORF">TMI583_LOCUS2216</name>
</gene>
<protein>
    <recommendedName>
        <fullName evidence="3">GRAM domain-containing protein</fullName>
    </recommendedName>
</protein>
<dbReference type="GO" id="GO:0120015">
    <property type="term" value="F:sterol transfer activity"/>
    <property type="evidence" value="ECO:0007669"/>
    <property type="project" value="TreeGrafter"/>
</dbReference>
<evidence type="ECO:0000259" key="3">
    <source>
        <dbReference type="SMART" id="SM00568"/>
    </source>
</evidence>
<dbReference type="Proteomes" id="UP000682733">
    <property type="component" value="Unassembled WGS sequence"/>
</dbReference>
<dbReference type="PANTHER" id="PTHR23319">
    <property type="entry name" value="GRAM DOMAIN CONTAINING 1B, ISOFORM E"/>
    <property type="match status" value="1"/>
</dbReference>
<evidence type="ECO:0000313" key="4">
    <source>
        <dbReference type="EMBL" id="CAF0754675.1"/>
    </source>
</evidence>
<dbReference type="GO" id="GO:0032366">
    <property type="term" value="P:intracellular sterol transport"/>
    <property type="evidence" value="ECO:0007669"/>
    <property type="project" value="TreeGrafter"/>
</dbReference>
<evidence type="ECO:0000313" key="5">
    <source>
        <dbReference type="EMBL" id="CAF1539862.1"/>
    </source>
</evidence>
<feature type="region of interest" description="Disordered" evidence="1">
    <location>
        <begin position="1"/>
        <end position="91"/>
    </location>
</feature>
<dbReference type="Proteomes" id="UP000681722">
    <property type="component" value="Unassembled WGS sequence"/>
</dbReference>
<dbReference type="Proteomes" id="UP000663829">
    <property type="component" value="Unassembled WGS sequence"/>
</dbReference>
<dbReference type="EMBL" id="CAJNOQ010025731">
    <property type="protein sequence ID" value="CAF1539862.1"/>
    <property type="molecule type" value="Genomic_DNA"/>
</dbReference>
<evidence type="ECO:0000256" key="1">
    <source>
        <dbReference type="SAM" id="MobiDB-lite"/>
    </source>
</evidence>
<dbReference type="Proteomes" id="UP000677228">
    <property type="component" value="Unassembled WGS sequence"/>
</dbReference>
<dbReference type="PANTHER" id="PTHR23319:SF4">
    <property type="entry name" value="GRAM DOMAIN CONTAINING 1B, ISOFORM E"/>
    <property type="match status" value="1"/>
</dbReference>
<dbReference type="InterPro" id="IPR011993">
    <property type="entry name" value="PH-like_dom_sf"/>
</dbReference>
<feature type="region of interest" description="Disordered" evidence="1">
    <location>
        <begin position="363"/>
        <end position="434"/>
    </location>
</feature>
<dbReference type="GO" id="GO:0140268">
    <property type="term" value="C:endoplasmic reticulum-plasma membrane contact site"/>
    <property type="evidence" value="ECO:0007669"/>
    <property type="project" value="TreeGrafter"/>
</dbReference>
<dbReference type="AlphaFoldDB" id="A0A815VV34"/>
<dbReference type="Gene3D" id="2.30.29.30">
    <property type="entry name" value="Pleckstrin-homology domain (PH domain)/Phosphotyrosine-binding domain (PTB)"/>
    <property type="match status" value="1"/>
</dbReference>
<feature type="compositionally biased region" description="Polar residues" evidence="1">
    <location>
        <begin position="402"/>
        <end position="428"/>
    </location>
</feature>
<feature type="compositionally biased region" description="Polar residues" evidence="1">
    <location>
        <begin position="305"/>
        <end position="316"/>
    </location>
</feature>
<dbReference type="Pfam" id="PF02893">
    <property type="entry name" value="GRAM"/>
    <property type="match status" value="1"/>
</dbReference>
<keyword evidence="2" id="KW-0472">Membrane</keyword>
<evidence type="ECO:0000313" key="7">
    <source>
        <dbReference type="EMBL" id="CAF4400116.1"/>
    </source>
</evidence>
<comment type="caution">
    <text evidence="5">The sequence shown here is derived from an EMBL/GenBank/DDBJ whole genome shotgun (WGS) entry which is preliminary data.</text>
</comment>
<feature type="compositionally biased region" description="Acidic residues" evidence="1">
    <location>
        <begin position="78"/>
        <end position="87"/>
    </location>
</feature>
<evidence type="ECO:0000313" key="8">
    <source>
        <dbReference type="Proteomes" id="UP000663829"/>
    </source>
</evidence>
<accession>A0A815VV34</accession>
<dbReference type="GO" id="GO:0005886">
    <property type="term" value="C:plasma membrane"/>
    <property type="evidence" value="ECO:0007669"/>
    <property type="project" value="TreeGrafter"/>
</dbReference>
<name>A0A815VV34_9BILA</name>
<dbReference type="InterPro" id="IPR004182">
    <property type="entry name" value="GRAM"/>
</dbReference>
<keyword evidence="2" id="KW-1133">Transmembrane helix</keyword>
<dbReference type="EMBL" id="CAJOBA010000458">
    <property type="protein sequence ID" value="CAF3533803.1"/>
    <property type="molecule type" value="Genomic_DNA"/>
</dbReference>
<dbReference type="EMBL" id="CAJNOK010000458">
    <property type="protein sequence ID" value="CAF0754675.1"/>
    <property type="molecule type" value="Genomic_DNA"/>
</dbReference>
<evidence type="ECO:0000256" key="2">
    <source>
        <dbReference type="SAM" id="Phobius"/>
    </source>
</evidence>
<keyword evidence="2" id="KW-0812">Transmembrane</keyword>
<dbReference type="GO" id="GO:0032934">
    <property type="term" value="F:sterol binding"/>
    <property type="evidence" value="ECO:0007669"/>
    <property type="project" value="TreeGrafter"/>
</dbReference>
<dbReference type="OrthoDB" id="2162691at2759"/>
<dbReference type="GO" id="GO:0005789">
    <property type="term" value="C:endoplasmic reticulum membrane"/>
    <property type="evidence" value="ECO:0007669"/>
    <property type="project" value="TreeGrafter"/>
</dbReference>
<dbReference type="EMBL" id="CAJOBC010091362">
    <property type="protein sequence ID" value="CAF4400116.1"/>
    <property type="molecule type" value="Genomic_DNA"/>
</dbReference>
<reference evidence="5" key="1">
    <citation type="submission" date="2021-02" db="EMBL/GenBank/DDBJ databases">
        <authorList>
            <person name="Nowell W R."/>
        </authorList>
    </citation>
    <scope>NUCLEOTIDE SEQUENCE</scope>
</reference>
<feature type="region of interest" description="Disordered" evidence="1">
    <location>
        <begin position="295"/>
        <end position="337"/>
    </location>
</feature>
<feature type="domain" description="GRAM" evidence="3">
    <location>
        <begin position="109"/>
        <end position="177"/>
    </location>
</feature>
<feature type="compositionally biased region" description="Basic and acidic residues" evidence="1">
    <location>
        <begin position="66"/>
        <end position="77"/>
    </location>
</feature>
<dbReference type="CDD" id="cd13220">
    <property type="entry name" value="PH-GRAM_GRAMDC"/>
    <property type="match status" value="1"/>
</dbReference>
<dbReference type="SMART" id="SM00568">
    <property type="entry name" value="GRAM"/>
    <property type="match status" value="1"/>
</dbReference>
<proteinExistence type="predicted"/>
<organism evidence="5 8">
    <name type="scientific">Didymodactylos carnosus</name>
    <dbReference type="NCBI Taxonomy" id="1234261"/>
    <lineage>
        <taxon>Eukaryota</taxon>
        <taxon>Metazoa</taxon>
        <taxon>Spiralia</taxon>
        <taxon>Gnathifera</taxon>
        <taxon>Rotifera</taxon>
        <taxon>Eurotatoria</taxon>
        <taxon>Bdelloidea</taxon>
        <taxon>Philodinida</taxon>
        <taxon>Philodinidae</taxon>
        <taxon>Didymodactylos</taxon>
    </lineage>
</organism>
<keyword evidence="8" id="KW-1185">Reference proteome</keyword>
<feature type="compositionally biased region" description="Polar residues" evidence="1">
    <location>
        <begin position="20"/>
        <end position="60"/>
    </location>
</feature>
<feature type="transmembrane region" description="Helical" evidence="2">
    <location>
        <begin position="492"/>
        <end position="513"/>
    </location>
</feature>
<evidence type="ECO:0000313" key="6">
    <source>
        <dbReference type="EMBL" id="CAF3533803.1"/>
    </source>
</evidence>
<feature type="compositionally biased region" description="Basic and acidic residues" evidence="1">
    <location>
        <begin position="380"/>
        <end position="394"/>
    </location>
</feature>